<comment type="cofactor">
    <cofactor evidence="1">
        <name>Co(2+)</name>
        <dbReference type="ChEBI" id="CHEBI:48828"/>
    </cofactor>
</comment>
<protein>
    <submittedName>
        <fullName evidence="10">Acetylornithine deacetylase or succinyl-diaminopimelate desuccinylase</fullName>
    </submittedName>
</protein>
<dbReference type="SUPFAM" id="SSF53187">
    <property type="entry name" value="Zn-dependent exopeptidases"/>
    <property type="match status" value="1"/>
</dbReference>
<dbReference type="PANTHER" id="PTHR43808">
    <property type="entry name" value="ACETYLORNITHINE DEACETYLASE"/>
    <property type="match status" value="1"/>
</dbReference>
<reference evidence="10 11" key="2">
    <citation type="journal article" date="2012" name="Stand. Genomic Sci.">
        <title>Genome sequence of the moderately thermophilic, amino-acid-degrading and sulfur-reducing bacterium Thermovirga lienii type strain (Cas60314(T)).</title>
        <authorList>
            <person name="Goker M."/>
            <person name="Saunders E."/>
            <person name="Lapidus A."/>
            <person name="Nolan M."/>
            <person name="Lucas S."/>
            <person name="Hammon N."/>
            <person name="Deshpande S."/>
            <person name="Cheng J.F."/>
            <person name="Han C."/>
            <person name="Tapia R."/>
            <person name="Goodwin L.A."/>
            <person name="Pitluck S."/>
            <person name="Liolios K."/>
            <person name="Mavromatis K."/>
            <person name="Pagani I."/>
            <person name="Ivanova N."/>
            <person name="Mikhailova N."/>
            <person name="Pati A."/>
            <person name="Chen A."/>
            <person name="Palaniappan K."/>
            <person name="Land M."/>
            <person name="Chang Y.J."/>
            <person name="Jeffries C.D."/>
            <person name="Brambilla E.M."/>
            <person name="Rohde M."/>
            <person name="Spring S."/>
            <person name="Detter J.C."/>
            <person name="Woyke T."/>
            <person name="Bristow J."/>
            <person name="Eisen J.A."/>
            <person name="Markowitz V."/>
            <person name="Hugenholtz P."/>
            <person name="Kyrpides N.C."/>
            <person name="Klenk H.P."/>
        </authorList>
    </citation>
    <scope>NUCLEOTIDE SEQUENCE [LARGE SCALE GENOMIC DNA]</scope>
    <source>
        <strain evidence="11">ATCC BAA-1197 / DSM 17291 / Cas60314</strain>
    </source>
</reference>
<dbReference type="GO" id="GO:0008652">
    <property type="term" value="P:amino acid biosynthetic process"/>
    <property type="evidence" value="ECO:0007669"/>
    <property type="project" value="UniProtKB-KW"/>
</dbReference>
<proteinExistence type="inferred from homology"/>
<keyword evidence="5" id="KW-0479">Metal-binding</keyword>
<dbReference type="Pfam" id="PF01546">
    <property type="entry name" value="Peptidase_M20"/>
    <property type="match status" value="1"/>
</dbReference>
<keyword evidence="8" id="KW-0170">Cobalt</keyword>
<dbReference type="GO" id="GO:0016787">
    <property type="term" value="F:hydrolase activity"/>
    <property type="evidence" value="ECO:0007669"/>
    <property type="project" value="UniProtKB-KW"/>
</dbReference>
<dbReference type="AlphaFoldDB" id="G7V5D8"/>
<dbReference type="HOGENOM" id="CLU_021802_2_2_0"/>
<organism evidence="10 11">
    <name type="scientific">Thermovirga lienii (strain ATCC BAA-1197 / DSM 17291 / Cas60314)</name>
    <dbReference type="NCBI Taxonomy" id="580340"/>
    <lineage>
        <taxon>Bacteria</taxon>
        <taxon>Thermotogati</taxon>
        <taxon>Synergistota</taxon>
        <taxon>Synergistia</taxon>
        <taxon>Synergistales</taxon>
        <taxon>Thermovirgaceae</taxon>
        <taxon>Thermovirga</taxon>
    </lineage>
</organism>
<evidence type="ECO:0000256" key="8">
    <source>
        <dbReference type="ARBA" id="ARBA00023285"/>
    </source>
</evidence>
<dbReference type="STRING" id="580340.Tlie_0019"/>
<dbReference type="InterPro" id="IPR036264">
    <property type="entry name" value="Bact_exopeptidase_dim_dom"/>
</dbReference>
<comment type="similarity">
    <text evidence="3">Belongs to the peptidase M20A family.</text>
</comment>
<dbReference type="InterPro" id="IPR010182">
    <property type="entry name" value="ArgE/DapE"/>
</dbReference>
<evidence type="ECO:0000256" key="3">
    <source>
        <dbReference type="ARBA" id="ARBA00006247"/>
    </source>
</evidence>
<dbReference type="OrthoDB" id="9792335at2"/>
<evidence type="ECO:0000256" key="5">
    <source>
        <dbReference type="ARBA" id="ARBA00022723"/>
    </source>
</evidence>
<evidence type="ECO:0000256" key="1">
    <source>
        <dbReference type="ARBA" id="ARBA00001941"/>
    </source>
</evidence>
<dbReference type="Gene3D" id="3.30.70.360">
    <property type="match status" value="1"/>
</dbReference>
<keyword evidence="7" id="KW-0862">Zinc</keyword>
<evidence type="ECO:0000313" key="10">
    <source>
        <dbReference type="EMBL" id="AER65765.1"/>
    </source>
</evidence>
<dbReference type="InterPro" id="IPR011650">
    <property type="entry name" value="Peptidase_M20_dimer"/>
</dbReference>
<accession>G7V5D8</accession>
<keyword evidence="4" id="KW-0028">Amino-acid biosynthesis</keyword>
<comment type="cofactor">
    <cofactor evidence="2">
        <name>Zn(2+)</name>
        <dbReference type="ChEBI" id="CHEBI:29105"/>
    </cofactor>
</comment>
<dbReference type="InterPro" id="IPR050072">
    <property type="entry name" value="Peptidase_M20A"/>
</dbReference>
<dbReference type="NCBIfam" id="TIGR01910">
    <property type="entry name" value="DapE-ArgE"/>
    <property type="match status" value="1"/>
</dbReference>
<dbReference type="Pfam" id="PF07687">
    <property type="entry name" value="M20_dimer"/>
    <property type="match status" value="1"/>
</dbReference>
<dbReference type="KEGG" id="tli:Tlie_0019"/>
<sequence>MRIGEIGALIDQDELVRLTAESLRINTVNPPGNERPLAEFFAEKMEELGLDVYLRPIGENRANVVGILRGNGKKKALLYNGHLDTVPPGDVRWEHDPFSGAIVGNRIYGRGASDMKSGLAAMIIAAAALKRANVELAGDLVIAGTAGEEVDSVGAKALLDDENMPAVGAILIGEPSGNELYIAEKGALWLRVVALGKTAHGSMPDAGINAILHMKEFIDQLCSYEFKFQKHPLLGAPTLNIGTIRGGIKTNVVPDRCEVTVDIRTVPGMNHGEILADFRSIVEKMKGKNPDIDISIMVENDRPSVETNEGHELVKLAQKVGEEVFGRELVPGGVNYYTDGAVFVPETGLPMVILGPGEARLAHQPNEYVEIDKLIKAAEFYGAFAVKYLM</sequence>
<dbReference type="GO" id="GO:0046872">
    <property type="term" value="F:metal ion binding"/>
    <property type="evidence" value="ECO:0007669"/>
    <property type="project" value="UniProtKB-KW"/>
</dbReference>
<dbReference type="SUPFAM" id="SSF55031">
    <property type="entry name" value="Bacterial exopeptidase dimerisation domain"/>
    <property type="match status" value="1"/>
</dbReference>
<evidence type="ECO:0000256" key="7">
    <source>
        <dbReference type="ARBA" id="ARBA00022833"/>
    </source>
</evidence>
<keyword evidence="11" id="KW-1185">Reference proteome</keyword>
<evidence type="ECO:0000313" key="11">
    <source>
        <dbReference type="Proteomes" id="UP000005868"/>
    </source>
</evidence>
<dbReference type="Gene3D" id="3.40.630.10">
    <property type="entry name" value="Zn peptidases"/>
    <property type="match status" value="1"/>
</dbReference>
<feature type="domain" description="Peptidase M20 dimerisation" evidence="9">
    <location>
        <begin position="182"/>
        <end position="287"/>
    </location>
</feature>
<evidence type="ECO:0000259" key="9">
    <source>
        <dbReference type="Pfam" id="PF07687"/>
    </source>
</evidence>
<evidence type="ECO:0000256" key="4">
    <source>
        <dbReference type="ARBA" id="ARBA00022605"/>
    </source>
</evidence>
<dbReference type="Proteomes" id="UP000005868">
    <property type="component" value="Chromosome"/>
</dbReference>
<dbReference type="NCBIfam" id="NF006365">
    <property type="entry name" value="PRK08588.1"/>
    <property type="match status" value="1"/>
</dbReference>
<dbReference type="PANTHER" id="PTHR43808:SF8">
    <property type="entry name" value="PEPTIDASE M20 DIMERISATION DOMAIN-CONTAINING PROTEIN"/>
    <property type="match status" value="1"/>
</dbReference>
<name>G7V5D8_THELD</name>
<evidence type="ECO:0000256" key="6">
    <source>
        <dbReference type="ARBA" id="ARBA00022801"/>
    </source>
</evidence>
<dbReference type="InterPro" id="IPR002933">
    <property type="entry name" value="Peptidase_M20"/>
</dbReference>
<keyword evidence="6" id="KW-0378">Hydrolase</keyword>
<reference evidence="11" key="1">
    <citation type="submission" date="2011-10" db="EMBL/GenBank/DDBJ databases">
        <title>The complete genome of chromosome of Thermovirga lienii DSM 17291.</title>
        <authorList>
            <consortium name="US DOE Joint Genome Institute (JGI-PGF)"/>
            <person name="Lucas S."/>
            <person name="Copeland A."/>
            <person name="Lapidus A."/>
            <person name="Glavina del Rio T."/>
            <person name="Dalin E."/>
            <person name="Tice H."/>
            <person name="Bruce D."/>
            <person name="Goodwin L."/>
            <person name="Pitluck S."/>
            <person name="Peters L."/>
            <person name="Mikhailova N."/>
            <person name="Saunders E."/>
            <person name="Kyrpides N."/>
            <person name="Mavromatis K."/>
            <person name="Ivanova N."/>
            <person name="Last F.I."/>
            <person name="Brettin T."/>
            <person name="Detter J.C."/>
            <person name="Han C."/>
            <person name="Larimer F."/>
            <person name="Land M."/>
            <person name="Hauser L."/>
            <person name="Markowitz V."/>
            <person name="Cheng J.-F."/>
            <person name="Hugenholtz P."/>
            <person name="Woyke T."/>
            <person name="Wu D."/>
            <person name="Spring S."/>
            <person name="Schroeder M."/>
            <person name="Brambilla E.-M."/>
            <person name="Klenk H.-P."/>
            <person name="Eisen J.A."/>
        </authorList>
    </citation>
    <scope>NUCLEOTIDE SEQUENCE [LARGE SCALE GENOMIC DNA]</scope>
    <source>
        <strain evidence="11">ATCC BAA-1197 / DSM 17291 / Cas60314</strain>
    </source>
</reference>
<evidence type="ECO:0000256" key="2">
    <source>
        <dbReference type="ARBA" id="ARBA00001947"/>
    </source>
</evidence>
<gene>
    <name evidence="10" type="ordered locus">Tlie_0019</name>
</gene>
<dbReference type="EMBL" id="CP003096">
    <property type="protein sequence ID" value="AER65765.1"/>
    <property type="molecule type" value="Genomic_DNA"/>
</dbReference>
<dbReference type="eggNOG" id="COG0624">
    <property type="taxonomic scope" value="Bacteria"/>
</dbReference>
<dbReference type="CDD" id="cd08659">
    <property type="entry name" value="M20_ArgE_DapE-like"/>
    <property type="match status" value="1"/>
</dbReference>